<keyword evidence="2" id="KW-1185">Reference proteome</keyword>
<dbReference type="KEGG" id="sbae:DSM104329_03532"/>
<evidence type="ECO:0000313" key="2">
    <source>
        <dbReference type="Proteomes" id="UP001162834"/>
    </source>
</evidence>
<name>A0A9E6XZY2_9ACTN</name>
<dbReference type="Proteomes" id="UP001162834">
    <property type="component" value="Chromosome"/>
</dbReference>
<dbReference type="RefSeq" id="WP_259311181.1">
    <property type="nucleotide sequence ID" value="NZ_CP087164.1"/>
</dbReference>
<evidence type="ECO:0000313" key="1">
    <source>
        <dbReference type="EMBL" id="UGS37118.1"/>
    </source>
</evidence>
<reference evidence="1" key="1">
    <citation type="journal article" date="2022" name="Int. J. Syst. Evol. Microbiol.">
        <title>Pseudomonas aegrilactucae sp. nov. and Pseudomonas morbosilactucae sp. nov., pathogens causing bacterial rot of lettuce in Japan.</title>
        <authorList>
            <person name="Sawada H."/>
            <person name="Fujikawa T."/>
            <person name="Satou M."/>
        </authorList>
    </citation>
    <scope>NUCLEOTIDE SEQUENCE</scope>
    <source>
        <strain evidence="1">0166_1</strain>
    </source>
</reference>
<gene>
    <name evidence="1" type="ORF">DSM104329_03532</name>
</gene>
<sequence length="103" mass="11319">MLTRAGFPRRPRIVPGDRLVLYASVWRRIFGVVEAVGEPEVVDHPRWPWAIAVEPLLVVPRLSDAPPVQGAGVAPRSMSQQSHVSITASQYERAVEVLGSVAR</sequence>
<evidence type="ECO:0008006" key="3">
    <source>
        <dbReference type="Google" id="ProtNLM"/>
    </source>
</evidence>
<proteinExistence type="predicted"/>
<organism evidence="1 2">
    <name type="scientific">Capillimicrobium parvum</name>
    <dbReference type="NCBI Taxonomy" id="2884022"/>
    <lineage>
        <taxon>Bacteria</taxon>
        <taxon>Bacillati</taxon>
        <taxon>Actinomycetota</taxon>
        <taxon>Thermoleophilia</taxon>
        <taxon>Solirubrobacterales</taxon>
        <taxon>Capillimicrobiaceae</taxon>
        <taxon>Capillimicrobium</taxon>
    </lineage>
</organism>
<dbReference type="EMBL" id="CP087164">
    <property type="protein sequence ID" value="UGS37118.1"/>
    <property type="molecule type" value="Genomic_DNA"/>
</dbReference>
<accession>A0A9E6XZY2</accession>
<protein>
    <recommendedName>
        <fullName evidence="3">EVE domain-containing protein</fullName>
    </recommendedName>
</protein>
<dbReference type="AlphaFoldDB" id="A0A9E6XZY2"/>